<keyword evidence="3" id="KW-1185">Reference proteome</keyword>
<evidence type="ECO:0000313" key="3">
    <source>
        <dbReference type="Proteomes" id="UP000184267"/>
    </source>
</evidence>
<dbReference type="AlphaFoldDB" id="A0A1M2VXE2"/>
<feature type="region of interest" description="Disordered" evidence="1">
    <location>
        <begin position="347"/>
        <end position="447"/>
    </location>
</feature>
<dbReference type="EMBL" id="MNAD01000498">
    <property type="protein sequence ID" value="OJT12277.1"/>
    <property type="molecule type" value="Genomic_DNA"/>
</dbReference>
<protein>
    <submittedName>
        <fullName evidence="2">Uncharacterized protein</fullName>
    </submittedName>
</protein>
<evidence type="ECO:0000256" key="1">
    <source>
        <dbReference type="SAM" id="MobiDB-lite"/>
    </source>
</evidence>
<comment type="caution">
    <text evidence="2">The sequence shown here is derived from an EMBL/GenBank/DDBJ whole genome shotgun (WGS) entry which is preliminary data.</text>
</comment>
<dbReference type="OrthoDB" id="2803783at2759"/>
<gene>
    <name evidence="2" type="ORF">TRAPUB_11176</name>
</gene>
<evidence type="ECO:0000313" key="2">
    <source>
        <dbReference type="EMBL" id="OJT12277.1"/>
    </source>
</evidence>
<proteinExistence type="predicted"/>
<feature type="compositionally biased region" description="Basic residues" evidence="1">
    <location>
        <begin position="360"/>
        <end position="370"/>
    </location>
</feature>
<name>A0A1M2VXE2_TRAPU</name>
<feature type="compositionally biased region" description="Low complexity" evidence="1">
    <location>
        <begin position="371"/>
        <end position="394"/>
    </location>
</feature>
<feature type="compositionally biased region" description="Polar residues" evidence="1">
    <location>
        <begin position="408"/>
        <end position="429"/>
    </location>
</feature>
<feature type="compositionally biased region" description="Low complexity" evidence="1">
    <location>
        <begin position="347"/>
        <end position="359"/>
    </location>
</feature>
<feature type="region of interest" description="Disordered" evidence="1">
    <location>
        <begin position="636"/>
        <end position="661"/>
    </location>
</feature>
<reference evidence="2 3" key="1">
    <citation type="submission" date="2016-10" db="EMBL/GenBank/DDBJ databases">
        <title>Genome sequence of the basidiomycete white-rot fungus Trametes pubescens.</title>
        <authorList>
            <person name="Makela M.R."/>
            <person name="Granchi Z."/>
            <person name="Peng M."/>
            <person name="De Vries R.P."/>
            <person name="Grigoriev I."/>
            <person name="Riley R."/>
            <person name="Hilden K."/>
        </authorList>
    </citation>
    <scope>NUCLEOTIDE SEQUENCE [LARGE SCALE GENOMIC DNA]</scope>
    <source>
        <strain evidence="2 3">FBCC735</strain>
    </source>
</reference>
<dbReference type="STRING" id="154538.A0A1M2VXE2"/>
<feature type="compositionally biased region" description="Low complexity" evidence="1">
    <location>
        <begin position="431"/>
        <end position="447"/>
    </location>
</feature>
<accession>A0A1M2VXE2</accession>
<sequence>MGRPSWADDEQTAWLWGRHDAFLTAHRDADSDTDMVSGFMTKTQQQFFDKFPLCAEPLEPSPDGKMPTMEERIAKREQQIYWWFWNRRFKKKGDKKAAHASRSLGLAPKRPRPQQPYQAYMHLYKEKIMPQISDRYVEYKAELPEGEEPKKWWPFCMEQVKKLLEDESDEVKAEVETKRKAAKTSIDWDLIFNTDDNDDVLPISHAQAVYVQSIIDNFPNMAQNFLTNVERQSSWKGCVLMGGPLPETGQFTILCVHQGRTLNLGNSFPKASESWSMIEEGFSKFIASCFPPDAAQRLSDAFKAIPETSGPEQDTLEDSTAPPSASDGGATTVTSAALTITPALVSPAAQPTAAQPKQTGKGKRRSKGAKAKTVASDATGTGGSSQSSTAATPASPAPTPSSTDVMDPQNTAAGASSQRTELHPSNNPVDSPLSLQPSTPSPTLELSNAGLREHGLPEWMGDTLKYFALVEGGEGWMQLVAGWQKLEAALGHPDGQNRQNWLLAKGRPEEIKIWTKNARDYEKLPKIKSVEQYTTTWKQWWTALQPRSRMSDSDVWPMPRVEPTDTPSWELLRRGGCNGFFLVVISLAWWVSAVLLSGEGLEEAMVAVEDVSWVCSAITTGSGALVQAPTSKRVADSSAVETSVPAKRQRIDTPEEAPVAA</sequence>
<dbReference type="Proteomes" id="UP000184267">
    <property type="component" value="Unassembled WGS sequence"/>
</dbReference>
<feature type="region of interest" description="Disordered" evidence="1">
    <location>
        <begin position="306"/>
        <end position="331"/>
    </location>
</feature>
<organism evidence="2 3">
    <name type="scientific">Trametes pubescens</name>
    <name type="common">White-rot fungus</name>
    <dbReference type="NCBI Taxonomy" id="154538"/>
    <lineage>
        <taxon>Eukaryota</taxon>
        <taxon>Fungi</taxon>
        <taxon>Dikarya</taxon>
        <taxon>Basidiomycota</taxon>
        <taxon>Agaricomycotina</taxon>
        <taxon>Agaricomycetes</taxon>
        <taxon>Polyporales</taxon>
        <taxon>Polyporaceae</taxon>
        <taxon>Trametes</taxon>
    </lineage>
</organism>